<feature type="compositionally biased region" description="Acidic residues" evidence="1">
    <location>
        <begin position="88"/>
        <end position="98"/>
    </location>
</feature>
<evidence type="ECO:0000256" key="1">
    <source>
        <dbReference type="SAM" id="MobiDB-lite"/>
    </source>
</evidence>
<reference evidence="3 5" key="2">
    <citation type="submission" date="2018-11" db="EMBL/GenBank/DDBJ databases">
        <authorList>
            <consortium name="Pathogen Informatics"/>
        </authorList>
    </citation>
    <scope>NUCLEOTIDE SEQUENCE [LARGE SCALE GENOMIC DNA]</scope>
</reference>
<sequence length="316" mass="35000">MDSDSTIPCADERGAKLYEIRDTDSEYDTLSTATFDSVPSTKRSKRRTLASKSSFSKLKPINISKRSRPIRQSRRPARVSDVFTDPSGSDDDDVDNEEVYSTPTPTIRTRTRAGYQNTQSSLWTLEDVMATHPEKVDSAFAASKDAAASTLTPEQLEIRQRRIERRREAARIKAEREMQETVERLLRVNTSFGDGVNSGGKGRGRGRGATTKVESDSEDSNGEKKKRNALHPSLPLDPPPGSIRFISSQRIQPHCVVALPDGVSTTSSSLELLCRPHKAPSPPKVRLCDQCQLAPRRYACPKTGRSLCSLQCFKAC</sequence>
<accession>A0A0R3SXM7</accession>
<dbReference type="Pfam" id="PF04438">
    <property type="entry name" value="zf-HIT"/>
    <property type="match status" value="1"/>
</dbReference>
<evidence type="ECO:0000313" key="6">
    <source>
        <dbReference type="Proteomes" id="UP000321570"/>
    </source>
</evidence>
<evidence type="ECO:0000313" key="5">
    <source>
        <dbReference type="Proteomes" id="UP000274504"/>
    </source>
</evidence>
<keyword evidence="6" id="KW-1185">Reference proteome</keyword>
<feature type="region of interest" description="Disordered" evidence="1">
    <location>
        <begin position="191"/>
        <end position="239"/>
    </location>
</feature>
<evidence type="ECO:0000313" key="3">
    <source>
        <dbReference type="EMBL" id="VDL63480.1"/>
    </source>
</evidence>
<dbReference type="WBParaSite" id="HDID_0001051601-mRNA-1">
    <property type="protein sequence ID" value="HDID_0001051601-mRNA-1"/>
    <property type="gene ID" value="HDID_0001051601"/>
</dbReference>
<gene>
    <name evidence="3" type="ORF">HDID_LOCUS10514</name>
    <name evidence="4" type="ORF">WMSIL1_LOCUS3593</name>
</gene>
<proteinExistence type="predicted"/>
<reference evidence="7" key="1">
    <citation type="submission" date="2017-02" db="UniProtKB">
        <authorList>
            <consortium name="WormBaseParasite"/>
        </authorList>
    </citation>
    <scope>IDENTIFICATION</scope>
</reference>
<evidence type="ECO:0000259" key="2">
    <source>
        <dbReference type="SMART" id="SM01406"/>
    </source>
</evidence>
<protein>
    <submittedName>
        <fullName evidence="7">PAPA-1 domain-containing protein</fullName>
    </submittedName>
</protein>
<feature type="region of interest" description="Disordered" evidence="1">
    <location>
        <begin position="36"/>
        <end position="113"/>
    </location>
</feature>
<feature type="domain" description="INO80 complex subunit B-like conserved region" evidence="2">
    <location>
        <begin position="157"/>
        <end position="263"/>
    </location>
</feature>
<dbReference type="EMBL" id="CABIJS010000111">
    <property type="protein sequence ID" value="VUZ43191.1"/>
    <property type="molecule type" value="Genomic_DNA"/>
</dbReference>
<dbReference type="InterPro" id="IPR007529">
    <property type="entry name" value="Znf_HIT"/>
</dbReference>
<dbReference type="Proteomes" id="UP000274504">
    <property type="component" value="Unassembled WGS sequence"/>
</dbReference>
<evidence type="ECO:0000313" key="7">
    <source>
        <dbReference type="WBParaSite" id="HDID_0001051601-mRNA-1"/>
    </source>
</evidence>
<dbReference type="EMBL" id="UYSG01011735">
    <property type="protein sequence ID" value="VDL63480.1"/>
    <property type="molecule type" value="Genomic_DNA"/>
</dbReference>
<dbReference type="AlphaFoldDB" id="A0A0R3SXM7"/>
<feature type="compositionally biased region" description="Basic residues" evidence="1">
    <location>
        <begin position="65"/>
        <end position="77"/>
    </location>
</feature>
<dbReference type="GO" id="GO:0031011">
    <property type="term" value="C:Ino80 complex"/>
    <property type="evidence" value="ECO:0007669"/>
    <property type="project" value="InterPro"/>
</dbReference>
<name>A0A0R3SXM7_HYMDI</name>
<organism evidence="7">
    <name type="scientific">Hymenolepis diminuta</name>
    <name type="common">Rat tapeworm</name>
    <dbReference type="NCBI Taxonomy" id="6216"/>
    <lineage>
        <taxon>Eukaryota</taxon>
        <taxon>Metazoa</taxon>
        <taxon>Spiralia</taxon>
        <taxon>Lophotrochozoa</taxon>
        <taxon>Platyhelminthes</taxon>
        <taxon>Cestoda</taxon>
        <taxon>Eucestoda</taxon>
        <taxon>Cyclophyllidea</taxon>
        <taxon>Hymenolepididae</taxon>
        <taxon>Hymenolepis</taxon>
    </lineage>
</organism>
<dbReference type="SMART" id="SM01406">
    <property type="entry name" value="PAPA-1"/>
    <property type="match status" value="1"/>
</dbReference>
<evidence type="ECO:0000313" key="4">
    <source>
        <dbReference type="EMBL" id="VUZ43191.1"/>
    </source>
</evidence>
<dbReference type="OrthoDB" id="2021186at2759"/>
<dbReference type="Proteomes" id="UP000321570">
    <property type="component" value="Unassembled WGS sequence"/>
</dbReference>
<dbReference type="InterPro" id="IPR006880">
    <property type="entry name" value="INO80B_C"/>
</dbReference>
<reference evidence="4 6" key="3">
    <citation type="submission" date="2019-07" db="EMBL/GenBank/DDBJ databases">
        <authorList>
            <person name="Jastrzebski P J."/>
            <person name="Paukszto L."/>
            <person name="Jastrzebski P J."/>
        </authorList>
    </citation>
    <scope>NUCLEOTIDE SEQUENCE [LARGE SCALE GENOMIC DNA]</scope>
    <source>
        <strain evidence="4 6">WMS-il1</strain>
    </source>
</reference>